<reference evidence="1 2" key="1">
    <citation type="submission" date="2014-04" db="EMBL/GenBank/DDBJ databases">
        <authorList>
            <consortium name="DOE Joint Genome Institute"/>
            <person name="Kuo A."/>
            <person name="Ruytinx J."/>
            <person name="Rineau F."/>
            <person name="Colpaert J."/>
            <person name="Kohler A."/>
            <person name="Nagy L.G."/>
            <person name="Floudas D."/>
            <person name="Copeland A."/>
            <person name="Barry K.W."/>
            <person name="Cichocki N."/>
            <person name="Veneault-Fourrey C."/>
            <person name="LaButti K."/>
            <person name="Lindquist E.A."/>
            <person name="Lipzen A."/>
            <person name="Lundell T."/>
            <person name="Morin E."/>
            <person name="Murat C."/>
            <person name="Sun H."/>
            <person name="Tunlid A."/>
            <person name="Henrissat B."/>
            <person name="Grigoriev I.V."/>
            <person name="Hibbett D.S."/>
            <person name="Martin F."/>
            <person name="Nordberg H.P."/>
            <person name="Cantor M.N."/>
            <person name="Hua S.X."/>
        </authorList>
    </citation>
    <scope>NUCLEOTIDE SEQUENCE [LARGE SCALE GENOMIC DNA]</scope>
    <source>
        <strain evidence="1 2">UH-Slu-Lm8-n1</strain>
    </source>
</reference>
<name>A0A0D0AIL6_9AGAM</name>
<accession>A0A0D0AIL6</accession>
<dbReference type="STRING" id="930992.A0A0D0AIL6"/>
<dbReference type="HOGENOM" id="CLU_170045_0_0_1"/>
<gene>
    <name evidence="1" type="ORF">CY34DRAFT_55257</name>
</gene>
<dbReference type="OrthoDB" id="3208495at2759"/>
<dbReference type="Proteomes" id="UP000054485">
    <property type="component" value="Unassembled WGS sequence"/>
</dbReference>
<dbReference type="InterPro" id="IPR041078">
    <property type="entry name" value="Plavaka"/>
</dbReference>
<dbReference type="InParanoid" id="A0A0D0AIL6"/>
<keyword evidence="2" id="KW-1185">Reference proteome</keyword>
<dbReference type="EMBL" id="KN836591">
    <property type="protein sequence ID" value="KIK31848.1"/>
    <property type="molecule type" value="Genomic_DNA"/>
</dbReference>
<feature type="non-terminal residue" evidence="1">
    <location>
        <position position="1"/>
    </location>
</feature>
<dbReference type="AlphaFoldDB" id="A0A0D0AIL6"/>
<evidence type="ECO:0000313" key="1">
    <source>
        <dbReference type="EMBL" id="KIK31848.1"/>
    </source>
</evidence>
<feature type="non-terminal residue" evidence="1">
    <location>
        <position position="77"/>
    </location>
</feature>
<protein>
    <submittedName>
        <fullName evidence="1">Uncharacterized protein</fullName>
    </submittedName>
</protein>
<evidence type="ECO:0000313" key="2">
    <source>
        <dbReference type="Proteomes" id="UP000054485"/>
    </source>
</evidence>
<sequence length="77" mass="9042">KLPNDFQDHYGRLFDEASSSDVYTHCKRELMQAIWALLLDKKFMDAYKNGIIIRCGDGITRRVFPRFFTYSADYPGK</sequence>
<organism evidence="1 2">
    <name type="scientific">Suillus luteus UH-Slu-Lm8-n1</name>
    <dbReference type="NCBI Taxonomy" id="930992"/>
    <lineage>
        <taxon>Eukaryota</taxon>
        <taxon>Fungi</taxon>
        <taxon>Dikarya</taxon>
        <taxon>Basidiomycota</taxon>
        <taxon>Agaricomycotina</taxon>
        <taxon>Agaricomycetes</taxon>
        <taxon>Agaricomycetidae</taxon>
        <taxon>Boletales</taxon>
        <taxon>Suillineae</taxon>
        <taxon>Suillaceae</taxon>
        <taxon>Suillus</taxon>
    </lineage>
</organism>
<dbReference type="Pfam" id="PF18759">
    <property type="entry name" value="Plavaka"/>
    <property type="match status" value="1"/>
</dbReference>
<reference evidence="2" key="2">
    <citation type="submission" date="2015-01" db="EMBL/GenBank/DDBJ databases">
        <title>Evolutionary Origins and Diversification of the Mycorrhizal Mutualists.</title>
        <authorList>
            <consortium name="DOE Joint Genome Institute"/>
            <consortium name="Mycorrhizal Genomics Consortium"/>
            <person name="Kohler A."/>
            <person name="Kuo A."/>
            <person name="Nagy L.G."/>
            <person name="Floudas D."/>
            <person name="Copeland A."/>
            <person name="Barry K.W."/>
            <person name="Cichocki N."/>
            <person name="Veneault-Fourrey C."/>
            <person name="LaButti K."/>
            <person name="Lindquist E.A."/>
            <person name="Lipzen A."/>
            <person name="Lundell T."/>
            <person name="Morin E."/>
            <person name="Murat C."/>
            <person name="Riley R."/>
            <person name="Ohm R."/>
            <person name="Sun H."/>
            <person name="Tunlid A."/>
            <person name="Henrissat B."/>
            <person name="Grigoriev I.V."/>
            <person name="Hibbett D.S."/>
            <person name="Martin F."/>
        </authorList>
    </citation>
    <scope>NUCLEOTIDE SEQUENCE [LARGE SCALE GENOMIC DNA]</scope>
    <source>
        <strain evidence="2">UH-Slu-Lm8-n1</strain>
    </source>
</reference>
<proteinExistence type="predicted"/>